<dbReference type="EMBL" id="CP012801">
    <property type="protein sequence ID" value="ALJ59381.1"/>
    <property type="molecule type" value="Genomic_DNA"/>
</dbReference>
<dbReference type="PATRIC" id="fig|246787.4.peg.2199"/>
<evidence type="ECO:0000313" key="2">
    <source>
        <dbReference type="Proteomes" id="UP000061809"/>
    </source>
</evidence>
<gene>
    <name evidence="1" type="ORF">BcellWH2_02138</name>
</gene>
<sequence length="101" mass="11838">MATKNRKVETRLDDDTYRLLEQIAEDSETSIYELIQRFIEWGVESRRPLKEQSEVRIVSGIVSKEVYKMLEHFSNKENASISEVVTTCINHVYDEIVKNSK</sequence>
<evidence type="ECO:0000313" key="1">
    <source>
        <dbReference type="EMBL" id="ALJ59381.1"/>
    </source>
</evidence>
<organism evidence="1 2">
    <name type="scientific">Bacteroides cellulosilyticus</name>
    <dbReference type="NCBI Taxonomy" id="246787"/>
    <lineage>
        <taxon>Bacteria</taxon>
        <taxon>Pseudomonadati</taxon>
        <taxon>Bacteroidota</taxon>
        <taxon>Bacteroidia</taxon>
        <taxon>Bacteroidales</taxon>
        <taxon>Bacteroidaceae</taxon>
        <taxon>Bacteroides</taxon>
    </lineage>
</organism>
<dbReference type="KEGG" id="bcel:BcellWH2_02138"/>
<name>A0A0P0G5T4_9BACE</name>
<reference evidence="1 2" key="1">
    <citation type="journal article" date="2015" name="Science">
        <title>Genetic determinants of in vivo fitness and diet responsiveness in multiple human gut Bacteroides.</title>
        <authorList>
            <person name="Wu M."/>
            <person name="McNulty N.P."/>
            <person name="Rodionov D.A."/>
            <person name="Khoroshkin M.S."/>
            <person name="Griffin N.W."/>
            <person name="Cheng J."/>
            <person name="Latreille P."/>
            <person name="Kerstetter R.A."/>
            <person name="Terrapon N."/>
            <person name="Henrissat B."/>
            <person name="Osterman A.L."/>
            <person name="Gordon J.I."/>
        </authorList>
    </citation>
    <scope>NUCLEOTIDE SEQUENCE [LARGE SCALE GENOMIC DNA]</scope>
    <source>
        <strain evidence="1 2">WH2</strain>
    </source>
</reference>
<dbReference type="Proteomes" id="UP000061809">
    <property type="component" value="Chromosome"/>
</dbReference>
<protein>
    <recommendedName>
        <fullName evidence="3">Ribbon-helix-helix protein, CopG family</fullName>
    </recommendedName>
</protein>
<dbReference type="RefSeq" id="WP_144430740.1">
    <property type="nucleotide sequence ID" value="NZ_CP012801.1"/>
</dbReference>
<dbReference type="AlphaFoldDB" id="A0A0P0G5T4"/>
<evidence type="ECO:0008006" key="3">
    <source>
        <dbReference type="Google" id="ProtNLM"/>
    </source>
</evidence>
<accession>A0A0P0G5T4</accession>
<proteinExistence type="predicted"/>